<dbReference type="Proteomes" id="UP000014174">
    <property type="component" value="Unassembled WGS sequence"/>
</dbReference>
<dbReference type="AlphaFoldDB" id="R9GPV7"/>
<evidence type="ECO:0000313" key="3">
    <source>
        <dbReference type="EMBL" id="EOR93877.1"/>
    </source>
</evidence>
<dbReference type="STRING" id="1150600.ADIARSV_3014"/>
<proteinExistence type="predicted"/>
<dbReference type="EMBL" id="AQPN01000103">
    <property type="protein sequence ID" value="EOR93877.1"/>
    <property type="molecule type" value="Genomic_DNA"/>
</dbReference>
<dbReference type="InterPro" id="IPR046820">
    <property type="entry name" value="MmeI_TRD"/>
</dbReference>
<name>R9GPV7_9SPHI</name>
<dbReference type="InterPro" id="IPR046818">
    <property type="entry name" value="MmeI_C"/>
</dbReference>
<gene>
    <name evidence="3" type="ORF">ADIARSV_3014</name>
</gene>
<feature type="domain" description="MmeI-like target recognition" evidence="1">
    <location>
        <begin position="2"/>
        <end position="131"/>
    </location>
</feature>
<evidence type="ECO:0000313" key="4">
    <source>
        <dbReference type="Proteomes" id="UP000014174"/>
    </source>
</evidence>
<dbReference type="eggNOG" id="COG1002">
    <property type="taxonomic scope" value="Bacteria"/>
</dbReference>
<dbReference type="GO" id="GO:0032259">
    <property type="term" value="P:methylation"/>
    <property type="evidence" value="ECO:0007669"/>
    <property type="project" value="UniProtKB-KW"/>
</dbReference>
<protein>
    <submittedName>
        <fullName evidence="3">Type II restriction enzyme, methylase subunit YeeA</fullName>
    </submittedName>
</protein>
<evidence type="ECO:0000259" key="1">
    <source>
        <dbReference type="Pfam" id="PF20466"/>
    </source>
</evidence>
<keyword evidence="4" id="KW-1185">Reference proteome</keyword>
<accession>R9GPV7</accession>
<feature type="domain" description="MmeI-like C-terminal" evidence="2">
    <location>
        <begin position="133"/>
        <end position="214"/>
    </location>
</feature>
<reference evidence="3 4" key="1">
    <citation type="journal article" date="2013" name="Genome Announc.">
        <title>Draft Genome Sequence of Arcticibacter svalbardensis Strain MN12-7T, a Member of the Family Sphingobacteriaceae Isolated from an Arctic Soil Sample.</title>
        <authorList>
            <person name="Shivaji S."/>
            <person name="Ara S."/>
            <person name="Prasad S."/>
            <person name="Manasa B.P."/>
            <person name="Begum Z."/>
            <person name="Singh A."/>
            <person name="Kumar Pinnaka A."/>
        </authorList>
    </citation>
    <scope>NUCLEOTIDE SEQUENCE [LARGE SCALE GENOMIC DNA]</scope>
    <source>
        <strain evidence="3 4">MN12-7</strain>
    </source>
</reference>
<sequence>MDIDPNKLQELKEIEKRVKKVKNIRSESTRVTTQKLADYPQLFGEIRQPKSNYILIPRHSSENRKYIPLGFLTPDFIVSDSCLSIDNASIYHFGILHSEMHMAWVKSTCGRIKSDFRYSNEIVYNNFPWPKENDKNAIAIESAAQHILDVRQEFSSNSLSSLYDPLIMPPKLIKAHKALDKAVDLAYRKQPFLNEANRVVYLFDLYEKYSADLFSTGIIIKKVKASKLI</sequence>
<dbReference type="Pfam" id="PF20467">
    <property type="entry name" value="MmeI_C"/>
    <property type="match status" value="1"/>
</dbReference>
<dbReference type="Pfam" id="PF20466">
    <property type="entry name" value="MmeI_TRD"/>
    <property type="match status" value="1"/>
</dbReference>
<dbReference type="PATRIC" id="fig|1150600.3.peg.2984"/>
<keyword evidence="3" id="KW-0808">Transferase</keyword>
<organism evidence="3 4">
    <name type="scientific">Arcticibacter svalbardensis MN12-7</name>
    <dbReference type="NCBI Taxonomy" id="1150600"/>
    <lineage>
        <taxon>Bacteria</taxon>
        <taxon>Pseudomonadati</taxon>
        <taxon>Bacteroidota</taxon>
        <taxon>Sphingobacteriia</taxon>
        <taxon>Sphingobacteriales</taxon>
        <taxon>Sphingobacteriaceae</taxon>
        <taxon>Arcticibacter</taxon>
    </lineage>
</organism>
<dbReference type="GO" id="GO:0008168">
    <property type="term" value="F:methyltransferase activity"/>
    <property type="evidence" value="ECO:0007669"/>
    <property type="project" value="UniProtKB-KW"/>
</dbReference>
<evidence type="ECO:0000259" key="2">
    <source>
        <dbReference type="Pfam" id="PF20467"/>
    </source>
</evidence>
<keyword evidence="3" id="KW-0489">Methyltransferase</keyword>
<comment type="caution">
    <text evidence="3">The sequence shown here is derived from an EMBL/GenBank/DDBJ whole genome shotgun (WGS) entry which is preliminary data.</text>
</comment>